<dbReference type="Pfam" id="PF13411">
    <property type="entry name" value="MerR_1"/>
    <property type="match status" value="1"/>
</dbReference>
<evidence type="ECO:0000256" key="1">
    <source>
        <dbReference type="ARBA" id="ARBA00023125"/>
    </source>
</evidence>
<comment type="caution">
    <text evidence="4">The sequence shown here is derived from an EMBL/GenBank/DDBJ whole genome shotgun (WGS) entry which is preliminary data.</text>
</comment>
<reference evidence="4 5" key="1">
    <citation type="submission" date="2019-05" db="EMBL/GenBank/DDBJ databases">
        <title>Draft genome sequence of Actinomadura sp. 14C53.</title>
        <authorList>
            <person name="Saricaoglu S."/>
            <person name="Isik K."/>
        </authorList>
    </citation>
    <scope>NUCLEOTIDE SEQUENCE [LARGE SCALE GENOMIC DNA]</scope>
    <source>
        <strain evidence="4 5">14C53</strain>
    </source>
</reference>
<evidence type="ECO:0000313" key="4">
    <source>
        <dbReference type="EMBL" id="TMR01134.1"/>
    </source>
</evidence>
<protein>
    <submittedName>
        <fullName evidence="4">MerR family transcriptional regulator</fullName>
    </submittedName>
</protein>
<feature type="domain" description="HTH merR-type" evidence="3">
    <location>
        <begin position="1"/>
        <end position="69"/>
    </location>
</feature>
<dbReference type="SMART" id="SM00422">
    <property type="entry name" value="HTH_MERR"/>
    <property type="match status" value="1"/>
</dbReference>
<dbReference type="OrthoDB" id="5296483at2"/>
<dbReference type="PROSITE" id="PS50937">
    <property type="entry name" value="HTH_MERR_2"/>
    <property type="match status" value="1"/>
</dbReference>
<dbReference type="PANTHER" id="PTHR30204:SF93">
    <property type="entry name" value="HTH MERR-TYPE DOMAIN-CONTAINING PROTEIN"/>
    <property type="match status" value="1"/>
</dbReference>
<feature type="region of interest" description="Disordered" evidence="2">
    <location>
        <begin position="22"/>
        <end position="41"/>
    </location>
</feature>
<dbReference type="Proteomes" id="UP000309174">
    <property type="component" value="Unassembled WGS sequence"/>
</dbReference>
<dbReference type="SUPFAM" id="SSF46955">
    <property type="entry name" value="Putative DNA-binding domain"/>
    <property type="match status" value="1"/>
</dbReference>
<proteinExistence type="predicted"/>
<evidence type="ECO:0000313" key="5">
    <source>
        <dbReference type="Proteomes" id="UP000309174"/>
    </source>
</evidence>
<name>A0A5C4JC23_9ACTN</name>
<evidence type="ECO:0000259" key="3">
    <source>
        <dbReference type="PROSITE" id="PS50937"/>
    </source>
</evidence>
<dbReference type="AlphaFoldDB" id="A0A5C4JC23"/>
<gene>
    <name evidence="4" type="ORF">ETD83_15225</name>
</gene>
<dbReference type="RefSeq" id="WP_138645776.1">
    <property type="nucleotide sequence ID" value="NZ_VCKW01000066.1"/>
</dbReference>
<dbReference type="Gene3D" id="1.10.1660.10">
    <property type="match status" value="1"/>
</dbReference>
<dbReference type="GO" id="GO:0003677">
    <property type="term" value="F:DNA binding"/>
    <property type="evidence" value="ECO:0007669"/>
    <property type="project" value="UniProtKB-KW"/>
</dbReference>
<evidence type="ECO:0000256" key="2">
    <source>
        <dbReference type="SAM" id="MobiDB-lite"/>
    </source>
</evidence>
<dbReference type="InterPro" id="IPR000551">
    <property type="entry name" value="MerR-type_HTH_dom"/>
</dbReference>
<dbReference type="GO" id="GO:0003700">
    <property type="term" value="F:DNA-binding transcription factor activity"/>
    <property type="evidence" value="ECO:0007669"/>
    <property type="project" value="InterPro"/>
</dbReference>
<keyword evidence="1" id="KW-0238">DNA-binding</keyword>
<organism evidence="4 5">
    <name type="scientific">Actinomadura soli</name>
    <dbReference type="NCBI Taxonomy" id="2508997"/>
    <lineage>
        <taxon>Bacteria</taxon>
        <taxon>Bacillati</taxon>
        <taxon>Actinomycetota</taxon>
        <taxon>Actinomycetes</taxon>
        <taxon>Streptosporangiales</taxon>
        <taxon>Thermomonosporaceae</taxon>
        <taxon>Actinomadura</taxon>
    </lineage>
</organism>
<dbReference type="EMBL" id="VCKW01000066">
    <property type="protein sequence ID" value="TMR01134.1"/>
    <property type="molecule type" value="Genomic_DNA"/>
</dbReference>
<sequence>MRISDAAAAAGTTPRALRFYEQRGLLPPPSRTSGGQRRYGPREVARVRTIRRLLSVGLTVEDLRGCAGMLHLLDDGAPPSPGGTACGQGSGIARRRLDALDAEIARLTRLRDRLAAQVGLTGRDAPGTTVTGGP</sequence>
<keyword evidence="5" id="KW-1185">Reference proteome</keyword>
<dbReference type="InterPro" id="IPR047057">
    <property type="entry name" value="MerR_fam"/>
</dbReference>
<accession>A0A5C4JC23</accession>
<dbReference type="PRINTS" id="PR00040">
    <property type="entry name" value="HTHMERR"/>
</dbReference>
<dbReference type="PANTHER" id="PTHR30204">
    <property type="entry name" value="REDOX-CYCLING DRUG-SENSING TRANSCRIPTIONAL ACTIVATOR SOXR"/>
    <property type="match status" value="1"/>
</dbReference>
<dbReference type="InterPro" id="IPR009061">
    <property type="entry name" value="DNA-bd_dom_put_sf"/>
</dbReference>